<evidence type="ECO:0000313" key="3">
    <source>
        <dbReference type="EMBL" id="NIJ09196.1"/>
    </source>
</evidence>
<name>A0ABX0TUJ2_9SPHN</name>
<dbReference type="Proteomes" id="UP000727456">
    <property type="component" value="Unassembled WGS sequence"/>
</dbReference>
<evidence type="ECO:0000313" key="4">
    <source>
        <dbReference type="Proteomes" id="UP000727456"/>
    </source>
</evidence>
<protein>
    <submittedName>
        <fullName evidence="3">Uncharacterized protein</fullName>
    </submittedName>
</protein>
<feature type="region of interest" description="Disordered" evidence="1">
    <location>
        <begin position="27"/>
        <end position="49"/>
    </location>
</feature>
<accession>A0ABX0TUJ2</accession>
<dbReference type="RefSeq" id="WP_167074588.1">
    <property type="nucleotide sequence ID" value="NZ_JAAOZC010000009.1"/>
</dbReference>
<evidence type="ECO:0000256" key="1">
    <source>
        <dbReference type="SAM" id="MobiDB-lite"/>
    </source>
</evidence>
<reference evidence="3 4" key="1">
    <citation type="submission" date="2020-03" db="EMBL/GenBank/DDBJ databases">
        <title>Genomic Encyclopedia of Type Strains, Phase III (KMG-III): the genomes of soil and plant-associated and newly described type strains.</title>
        <authorList>
            <person name="Whitman W."/>
        </authorList>
    </citation>
    <scope>NUCLEOTIDE SEQUENCE [LARGE SCALE GENOMIC DNA]</scope>
    <source>
        <strain evidence="3 4">CECT 8804</strain>
    </source>
</reference>
<gene>
    <name evidence="3" type="ORF">FHS31_002828</name>
</gene>
<feature type="chain" id="PRO_5045892860" evidence="2">
    <location>
        <begin position="22"/>
        <end position="285"/>
    </location>
</feature>
<evidence type="ECO:0000256" key="2">
    <source>
        <dbReference type="SAM" id="SignalP"/>
    </source>
</evidence>
<dbReference type="EMBL" id="JAAOZC010000009">
    <property type="protein sequence ID" value="NIJ09196.1"/>
    <property type="molecule type" value="Genomic_DNA"/>
</dbReference>
<organism evidence="3 4">
    <name type="scientific">Sphingomonas vulcanisoli</name>
    <dbReference type="NCBI Taxonomy" id="1658060"/>
    <lineage>
        <taxon>Bacteria</taxon>
        <taxon>Pseudomonadati</taxon>
        <taxon>Pseudomonadota</taxon>
        <taxon>Alphaproteobacteria</taxon>
        <taxon>Sphingomonadales</taxon>
        <taxon>Sphingomonadaceae</taxon>
        <taxon>Sphingomonas</taxon>
    </lineage>
</organism>
<feature type="signal peptide" evidence="2">
    <location>
        <begin position="1"/>
        <end position="21"/>
    </location>
</feature>
<sequence>MKPTLFFLPLSIAVVVLPVSAQRISTNNADNAPPITVRGIPDAPPNPKATLNPRVPGSFQIESSNAYSRADIFVRCVGPDAKALWPIVEGPPNETTTATMQGLFVMHNRACRIAGSELGLANPTDLGRYSNAGTPNSDSQVSGSPTAFYDRGALIEYAIKKYAADVRVTKADTHSEPVVNRFIAVEQGRNRFRWPEDLAYFKIAACMVQAQPELSSDLIASKPGSVNASRIGFTIIARAHLCVPRARHIEVDPTQFRVYIADAYYRWAEATKGVDALVPARDEAS</sequence>
<keyword evidence="4" id="KW-1185">Reference proteome</keyword>
<comment type="caution">
    <text evidence="3">The sequence shown here is derived from an EMBL/GenBank/DDBJ whole genome shotgun (WGS) entry which is preliminary data.</text>
</comment>
<proteinExistence type="predicted"/>
<keyword evidence="2" id="KW-0732">Signal</keyword>